<dbReference type="GO" id="GO:0005783">
    <property type="term" value="C:endoplasmic reticulum"/>
    <property type="evidence" value="ECO:0007669"/>
    <property type="project" value="TreeGrafter"/>
</dbReference>
<dbReference type="PANTHER" id="PTHR10774:SF188">
    <property type="entry name" value="SYNAPTOTAGMIN-2"/>
    <property type="match status" value="1"/>
</dbReference>
<feature type="domain" description="C2" evidence="1">
    <location>
        <begin position="1"/>
        <end position="124"/>
    </location>
</feature>
<dbReference type="SUPFAM" id="SSF49562">
    <property type="entry name" value="C2 domain (Calcium/lipid-binding domain, CaLB)"/>
    <property type="match status" value="2"/>
</dbReference>
<name>A0AAU9SG11_THLAR</name>
<evidence type="ECO:0000313" key="3">
    <source>
        <dbReference type="Proteomes" id="UP000836841"/>
    </source>
</evidence>
<gene>
    <name evidence="2" type="ORF">TAV2_LOCUS16843</name>
</gene>
<keyword evidence="3" id="KW-1185">Reference proteome</keyword>
<proteinExistence type="predicted"/>
<sequence length="222" mass="25004">MELETEEIIALWETMGLVLKCSVGEGDDDLWNAVELVTDRGRINPYVKLTLSGDKVPGKKTGVKHINLNPEWNEEFDLVVKDPESQDLQLIAYDWEQVGKHDKIGMNVIPIKDLTPEEPKLMTLELVKSMEPNEPVSEKSRGQLVVEVEYKPFKEDDIPDNVDDPNVVEKAPEGTPSNGGLLVVIVHEAEDLEGKYHTNPSVRFLFKGEERKTKVNKTSLTT</sequence>
<dbReference type="EMBL" id="OU466861">
    <property type="protein sequence ID" value="CAH2065480.1"/>
    <property type="molecule type" value="Genomic_DNA"/>
</dbReference>
<dbReference type="Pfam" id="PF00168">
    <property type="entry name" value="C2"/>
    <property type="match status" value="2"/>
</dbReference>
<evidence type="ECO:0000259" key="1">
    <source>
        <dbReference type="PROSITE" id="PS50004"/>
    </source>
</evidence>
<dbReference type="PANTHER" id="PTHR10774">
    <property type="entry name" value="EXTENDED SYNAPTOTAGMIN-RELATED"/>
    <property type="match status" value="1"/>
</dbReference>
<organism evidence="2 3">
    <name type="scientific">Thlaspi arvense</name>
    <name type="common">Field penny-cress</name>
    <dbReference type="NCBI Taxonomy" id="13288"/>
    <lineage>
        <taxon>Eukaryota</taxon>
        <taxon>Viridiplantae</taxon>
        <taxon>Streptophyta</taxon>
        <taxon>Embryophyta</taxon>
        <taxon>Tracheophyta</taxon>
        <taxon>Spermatophyta</taxon>
        <taxon>Magnoliopsida</taxon>
        <taxon>eudicotyledons</taxon>
        <taxon>Gunneridae</taxon>
        <taxon>Pentapetalae</taxon>
        <taxon>rosids</taxon>
        <taxon>malvids</taxon>
        <taxon>Brassicales</taxon>
        <taxon>Brassicaceae</taxon>
        <taxon>Thlaspideae</taxon>
        <taxon>Thlaspi</taxon>
    </lineage>
</organism>
<evidence type="ECO:0000313" key="2">
    <source>
        <dbReference type="EMBL" id="CAH2065480.1"/>
    </source>
</evidence>
<dbReference type="Gene3D" id="2.60.40.150">
    <property type="entry name" value="C2 domain"/>
    <property type="match status" value="1"/>
</dbReference>
<dbReference type="InterPro" id="IPR000008">
    <property type="entry name" value="C2_dom"/>
</dbReference>
<dbReference type="SMART" id="SM00239">
    <property type="entry name" value="C2"/>
    <property type="match status" value="1"/>
</dbReference>
<dbReference type="InterPro" id="IPR035892">
    <property type="entry name" value="C2_domain_sf"/>
</dbReference>
<reference evidence="2 3" key="1">
    <citation type="submission" date="2022-03" db="EMBL/GenBank/DDBJ databases">
        <authorList>
            <person name="Nunn A."/>
            <person name="Chopra R."/>
            <person name="Nunn A."/>
            <person name="Contreras Garrido A."/>
        </authorList>
    </citation>
    <scope>NUCLEOTIDE SEQUENCE [LARGE SCALE GENOMIC DNA]</scope>
</reference>
<protein>
    <recommendedName>
        <fullName evidence="1">C2 domain-containing protein</fullName>
    </recommendedName>
</protein>
<dbReference type="FunFam" id="2.60.40.150:FF:000102">
    <property type="entry name" value="Synaptotagmin-2 isoform A"/>
    <property type="match status" value="1"/>
</dbReference>
<dbReference type="GO" id="GO:0008289">
    <property type="term" value="F:lipid binding"/>
    <property type="evidence" value="ECO:0007669"/>
    <property type="project" value="InterPro"/>
</dbReference>
<dbReference type="Proteomes" id="UP000836841">
    <property type="component" value="Chromosome 5"/>
</dbReference>
<accession>A0AAU9SG11</accession>
<dbReference type="InterPro" id="IPR045050">
    <property type="entry name" value="Synaptotagmin_plant"/>
</dbReference>
<dbReference type="AlphaFoldDB" id="A0AAU9SG11"/>
<dbReference type="PROSITE" id="PS50004">
    <property type="entry name" value="C2"/>
    <property type="match status" value="1"/>
</dbReference>